<dbReference type="SUPFAM" id="SSF89623">
    <property type="entry name" value="Ribose/Galactose isomerase RpiB/AlsB"/>
    <property type="match status" value="1"/>
</dbReference>
<organism evidence="5 6">
    <name type="scientific">Parvibacter caecicola</name>
    <dbReference type="NCBI Taxonomy" id="747645"/>
    <lineage>
        <taxon>Bacteria</taxon>
        <taxon>Bacillati</taxon>
        <taxon>Actinomycetota</taxon>
        <taxon>Coriobacteriia</taxon>
        <taxon>Coriobacteriales</taxon>
        <taxon>Coriobacteriaceae</taxon>
        <taxon>Parvibacter</taxon>
    </lineage>
</organism>
<evidence type="ECO:0000313" key="6">
    <source>
        <dbReference type="Proteomes" id="UP000309454"/>
    </source>
</evidence>
<dbReference type="GO" id="GO:0019316">
    <property type="term" value="P:D-allose catabolic process"/>
    <property type="evidence" value="ECO:0007669"/>
    <property type="project" value="TreeGrafter"/>
</dbReference>
<feature type="active site" description="Proton acceptor" evidence="3">
    <location>
        <position position="65"/>
    </location>
</feature>
<dbReference type="PANTHER" id="PTHR30345:SF0">
    <property type="entry name" value="DNA DAMAGE-REPAIR_TOLERATION PROTEIN DRT102"/>
    <property type="match status" value="1"/>
</dbReference>
<gene>
    <name evidence="5" type="primary">rpiB</name>
    <name evidence="5" type="ORF">E5982_08230</name>
</gene>
<evidence type="ECO:0000256" key="3">
    <source>
        <dbReference type="PIRSR" id="PIRSR005384-1"/>
    </source>
</evidence>
<feature type="binding site" evidence="4">
    <location>
        <begin position="66"/>
        <end position="70"/>
    </location>
    <ligand>
        <name>D-ribulose 5-phosphate</name>
        <dbReference type="ChEBI" id="CHEBI:58121"/>
    </ligand>
</feature>
<dbReference type="PIRSF" id="PIRSF005384">
    <property type="entry name" value="RpiB_LacA_B"/>
    <property type="match status" value="1"/>
</dbReference>
<dbReference type="OrthoDB" id="1778624at2"/>
<feature type="binding site" evidence="4">
    <location>
        <position position="132"/>
    </location>
    <ligand>
        <name>D-ribulose 5-phosphate</name>
        <dbReference type="ChEBI" id="CHEBI:58121"/>
    </ligand>
</feature>
<dbReference type="GO" id="GO:0004751">
    <property type="term" value="F:ribose-5-phosphate isomerase activity"/>
    <property type="evidence" value="ECO:0007669"/>
    <property type="project" value="UniProtKB-EC"/>
</dbReference>
<dbReference type="NCBIfam" id="TIGR00689">
    <property type="entry name" value="rpiB_lacA_lacB"/>
    <property type="match status" value="1"/>
</dbReference>
<dbReference type="Proteomes" id="UP000309454">
    <property type="component" value="Unassembled WGS sequence"/>
</dbReference>
<comment type="caution">
    <text evidence="5">The sequence shown here is derived from an EMBL/GenBank/DDBJ whole genome shotgun (WGS) entry which is preliminary data.</text>
</comment>
<reference evidence="5 6" key="1">
    <citation type="submission" date="2019-04" db="EMBL/GenBank/DDBJ databases">
        <title>Microbes associate with the intestines of laboratory mice.</title>
        <authorList>
            <person name="Navarre W."/>
            <person name="Wong E."/>
            <person name="Huang K.C."/>
            <person name="Tropini C."/>
            <person name="Ng K."/>
            <person name="Yu B."/>
        </authorList>
    </citation>
    <scope>NUCLEOTIDE SEQUENCE [LARGE SCALE GENOMIC DNA]</scope>
    <source>
        <strain evidence="5 6">NM48_B13</strain>
    </source>
</reference>
<comment type="similarity">
    <text evidence="1">Belongs to the LacAB/RpiB family.</text>
</comment>
<dbReference type="InterPro" id="IPR004785">
    <property type="entry name" value="RpiB"/>
</dbReference>
<feature type="binding site" evidence="4">
    <location>
        <position position="136"/>
    </location>
    <ligand>
        <name>D-ribulose 5-phosphate</name>
        <dbReference type="ChEBI" id="CHEBI:58121"/>
    </ligand>
</feature>
<dbReference type="EMBL" id="SSTM01000006">
    <property type="protein sequence ID" value="TJW09822.1"/>
    <property type="molecule type" value="Genomic_DNA"/>
</dbReference>
<dbReference type="AlphaFoldDB" id="A0A4T9TGL0"/>
<dbReference type="PANTHER" id="PTHR30345">
    <property type="entry name" value="RIBOSE-5-PHOSPHATE ISOMERASE B"/>
    <property type="match status" value="1"/>
</dbReference>
<dbReference type="EC" id="5.3.1.6" evidence="5"/>
<keyword evidence="2 5" id="KW-0413">Isomerase</keyword>
<dbReference type="NCBIfam" id="NF004051">
    <property type="entry name" value="PRK05571.1"/>
    <property type="match status" value="1"/>
</dbReference>
<protein>
    <submittedName>
        <fullName evidence="5">Ribose 5-phosphate isomerase B</fullName>
        <ecNumber evidence="5">5.3.1.6</ecNumber>
    </submittedName>
</protein>
<evidence type="ECO:0000313" key="5">
    <source>
        <dbReference type="EMBL" id="TJW09822.1"/>
    </source>
</evidence>
<dbReference type="NCBIfam" id="TIGR01120">
    <property type="entry name" value="rpiB"/>
    <property type="match status" value="1"/>
</dbReference>
<accession>A0A4T9TGL0</accession>
<name>A0A4T9TGL0_9ACTN</name>
<dbReference type="RefSeq" id="WP_136846087.1">
    <property type="nucleotide sequence ID" value="NZ_CANPEU010000014.1"/>
</dbReference>
<sequence>MRISIASDHAGFEQKQALAAYLQGEGHEVADRGPENDDRVDYPDFAQLVAQDVADGAADYGVLVCGTGIGMAIAANKVHGIRAVNVVTPQFAELSREHNNANVVTVSGRFVPLEENEAIIDTFLSTPFGGGRHAGRVEKIMALEEN</sequence>
<keyword evidence="6" id="KW-1185">Reference proteome</keyword>
<feature type="binding site" evidence="4">
    <location>
        <position position="109"/>
    </location>
    <ligand>
        <name>D-ribulose 5-phosphate</name>
        <dbReference type="ChEBI" id="CHEBI:58121"/>
    </ligand>
</feature>
<dbReference type="InterPro" id="IPR003500">
    <property type="entry name" value="RpiB_LacA_LacB"/>
</dbReference>
<evidence type="ECO:0000256" key="2">
    <source>
        <dbReference type="ARBA" id="ARBA00023235"/>
    </source>
</evidence>
<evidence type="ECO:0000256" key="1">
    <source>
        <dbReference type="ARBA" id="ARBA00008754"/>
    </source>
</evidence>
<dbReference type="Gene3D" id="3.40.1400.10">
    <property type="entry name" value="Sugar-phosphate isomerase, RpiB/LacA/LacB"/>
    <property type="match status" value="1"/>
</dbReference>
<evidence type="ECO:0000256" key="4">
    <source>
        <dbReference type="PIRSR" id="PIRSR005384-2"/>
    </source>
</evidence>
<dbReference type="InterPro" id="IPR036569">
    <property type="entry name" value="RpiB_LacA_LacB_sf"/>
</dbReference>
<dbReference type="GO" id="GO:0009052">
    <property type="term" value="P:pentose-phosphate shunt, non-oxidative branch"/>
    <property type="evidence" value="ECO:0007669"/>
    <property type="project" value="TreeGrafter"/>
</dbReference>
<dbReference type="Pfam" id="PF02502">
    <property type="entry name" value="LacAB_rpiB"/>
    <property type="match status" value="1"/>
</dbReference>
<feature type="binding site" evidence="4">
    <location>
        <position position="99"/>
    </location>
    <ligand>
        <name>D-ribulose 5-phosphate</name>
        <dbReference type="ChEBI" id="CHEBI:58121"/>
    </ligand>
</feature>
<feature type="active site" description="Proton donor" evidence="3">
    <location>
        <position position="98"/>
    </location>
</feature>
<proteinExistence type="inferred from homology"/>
<feature type="binding site" evidence="4">
    <location>
        <begin position="8"/>
        <end position="9"/>
    </location>
    <ligand>
        <name>D-ribulose 5-phosphate</name>
        <dbReference type="ChEBI" id="CHEBI:58121"/>
    </ligand>
</feature>